<sequence>MANRFRLRPITQLLLATIAMTAIVWILRGTGLLSFLPGIIIWLLILTCFAIALFSSVQSTR</sequence>
<dbReference type="RefSeq" id="WP_163663874.1">
    <property type="nucleotide sequence ID" value="NZ_QXHD01000004.1"/>
</dbReference>
<keyword evidence="1" id="KW-1133">Transmembrane helix</keyword>
<evidence type="ECO:0000313" key="3">
    <source>
        <dbReference type="Proteomes" id="UP000481033"/>
    </source>
</evidence>
<feature type="transmembrane region" description="Helical" evidence="1">
    <location>
        <begin position="39"/>
        <end position="57"/>
    </location>
</feature>
<organism evidence="2 3">
    <name type="scientific">Adonisia turfae CCMR0081</name>
    <dbReference type="NCBI Taxonomy" id="2292702"/>
    <lineage>
        <taxon>Bacteria</taxon>
        <taxon>Bacillati</taxon>
        <taxon>Cyanobacteriota</taxon>
        <taxon>Adonisia</taxon>
        <taxon>Adonisia turfae</taxon>
    </lineage>
</organism>
<evidence type="ECO:0000256" key="1">
    <source>
        <dbReference type="SAM" id="Phobius"/>
    </source>
</evidence>
<keyword evidence="1" id="KW-0812">Transmembrane</keyword>
<dbReference type="EMBL" id="QXHD01000004">
    <property type="protein sequence ID" value="NEZ60688.1"/>
    <property type="molecule type" value="Genomic_DNA"/>
</dbReference>
<dbReference type="Proteomes" id="UP000481033">
    <property type="component" value="Unassembled WGS sequence"/>
</dbReference>
<proteinExistence type="predicted"/>
<comment type="caution">
    <text evidence="2">The sequence shown here is derived from an EMBL/GenBank/DDBJ whole genome shotgun (WGS) entry which is preliminary data.</text>
</comment>
<evidence type="ECO:0000313" key="2">
    <source>
        <dbReference type="EMBL" id="NEZ60688.1"/>
    </source>
</evidence>
<reference evidence="2 3" key="1">
    <citation type="journal article" date="2020" name="Microb. Ecol.">
        <title>Ecogenomics of the Marine Benthic Filamentous Cyanobacterium Adonisia.</title>
        <authorList>
            <person name="Walter J.M."/>
            <person name="Coutinho F.H."/>
            <person name="Leomil L."/>
            <person name="Hargreaves P.I."/>
            <person name="Campeao M.E."/>
            <person name="Vieira V.V."/>
            <person name="Silva B.S."/>
            <person name="Fistarol G.O."/>
            <person name="Salomon P.S."/>
            <person name="Sawabe T."/>
            <person name="Mino S."/>
            <person name="Hosokawa M."/>
            <person name="Miyashita H."/>
            <person name="Maruyama F."/>
            <person name="van Verk M.C."/>
            <person name="Dutilh B.E."/>
            <person name="Thompson C.C."/>
            <person name="Thompson F.L."/>
        </authorList>
    </citation>
    <scope>NUCLEOTIDE SEQUENCE [LARGE SCALE GENOMIC DNA]</scope>
    <source>
        <strain evidence="2 3">CCMR0081</strain>
    </source>
</reference>
<name>A0A6M0RWQ9_9CYAN</name>
<dbReference type="AlphaFoldDB" id="A0A6M0RWQ9"/>
<keyword evidence="1" id="KW-0472">Membrane</keyword>
<gene>
    <name evidence="2" type="ORF">DXZ20_34625</name>
</gene>
<feature type="transmembrane region" description="Helical" evidence="1">
    <location>
        <begin position="7"/>
        <end position="27"/>
    </location>
</feature>
<keyword evidence="3" id="KW-1185">Reference proteome</keyword>
<protein>
    <submittedName>
        <fullName evidence="2">Uncharacterized protein</fullName>
    </submittedName>
</protein>
<accession>A0A6M0RWQ9</accession>